<dbReference type="SUPFAM" id="SSF56219">
    <property type="entry name" value="DNase I-like"/>
    <property type="match status" value="1"/>
</dbReference>
<evidence type="ECO:0000313" key="3">
    <source>
        <dbReference type="Proteomes" id="UP000478052"/>
    </source>
</evidence>
<gene>
    <name evidence="2" type="ORF">FWK35_00014658</name>
</gene>
<dbReference type="OrthoDB" id="6629262at2759"/>
<feature type="domain" description="Endonuclease/exonuclease/phosphatase" evidence="1">
    <location>
        <begin position="9"/>
        <end position="90"/>
    </location>
</feature>
<sequence length="249" mass="27754">MVIRPDKSGGDYNAKYINWGCRANNPRGLVLYNYTNLKGYNILAPPGPTYWPSSLLKKPDILDIFVSNTPSNLFLMTGNLLEPTSDHSSVLLTISASPPICSSPPKLFHPNTDRCRFHDLVDQNIDMKVSLKSPQEIDDAINKLTNVVQSAAWEATPTQLTNAELETFFNALAYHHINKTLIVWLTLKKEILAKHKNHLQVNYLTNVSPNKSLWDATKKSLKNAVPNTPLVKSDGRFASSDADKAELPT</sequence>
<reference evidence="2 3" key="1">
    <citation type="submission" date="2019-08" db="EMBL/GenBank/DDBJ databases">
        <title>Whole genome of Aphis craccivora.</title>
        <authorList>
            <person name="Voronova N.V."/>
            <person name="Shulinski R.S."/>
            <person name="Bandarenka Y.V."/>
            <person name="Zhorov D.G."/>
            <person name="Warner D."/>
        </authorList>
    </citation>
    <scope>NUCLEOTIDE SEQUENCE [LARGE SCALE GENOMIC DNA]</scope>
    <source>
        <strain evidence="2">180601</strain>
        <tissue evidence="2">Whole Body</tissue>
    </source>
</reference>
<dbReference type="InterPro" id="IPR036691">
    <property type="entry name" value="Endo/exonu/phosph_ase_sf"/>
</dbReference>
<organism evidence="2 3">
    <name type="scientific">Aphis craccivora</name>
    <name type="common">Cowpea aphid</name>
    <dbReference type="NCBI Taxonomy" id="307492"/>
    <lineage>
        <taxon>Eukaryota</taxon>
        <taxon>Metazoa</taxon>
        <taxon>Ecdysozoa</taxon>
        <taxon>Arthropoda</taxon>
        <taxon>Hexapoda</taxon>
        <taxon>Insecta</taxon>
        <taxon>Pterygota</taxon>
        <taxon>Neoptera</taxon>
        <taxon>Paraneoptera</taxon>
        <taxon>Hemiptera</taxon>
        <taxon>Sternorrhyncha</taxon>
        <taxon>Aphidomorpha</taxon>
        <taxon>Aphidoidea</taxon>
        <taxon>Aphididae</taxon>
        <taxon>Aphidini</taxon>
        <taxon>Aphis</taxon>
        <taxon>Aphis</taxon>
    </lineage>
</organism>
<evidence type="ECO:0000259" key="1">
    <source>
        <dbReference type="Pfam" id="PF14529"/>
    </source>
</evidence>
<dbReference type="Gene3D" id="3.60.10.10">
    <property type="entry name" value="Endonuclease/exonuclease/phosphatase"/>
    <property type="match status" value="1"/>
</dbReference>
<dbReference type="InterPro" id="IPR005135">
    <property type="entry name" value="Endo/exonuclease/phosphatase"/>
</dbReference>
<protein>
    <recommendedName>
        <fullName evidence="1">Endonuclease/exonuclease/phosphatase domain-containing protein</fullName>
    </recommendedName>
</protein>
<name>A0A6G0ZAH1_APHCR</name>
<dbReference type="Pfam" id="PF14529">
    <property type="entry name" value="Exo_endo_phos_2"/>
    <property type="match status" value="1"/>
</dbReference>
<accession>A0A6G0ZAH1</accession>
<evidence type="ECO:0000313" key="2">
    <source>
        <dbReference type="EMBL" id="KAF0767670.1"/>
    </source>
</evidence>
<dbReference type="EMBL" id="VUJU01000921">
    <property type="protein sequence ID" value="KAF0767670.1"/>
    <property type="molecule type" value="Genomic_DNA"/>
</dbReference>
<dbReference type="GO" id="GO:0003824">
    <property type="term" value="F:catalytic activity"/>
    <property type="evidence" value="ECO:0007669"/>
    <property type="project" value="InterPro"/>
</dbReference>
<keyword evidence="3" id="KW-1185">Reference proteome</keyword>
<dbReference type="AlphaFoldDB" id="A0A6G0ZAH1"/>
<dbReference type="Proteomes" id="UP000478052">
    <property type="component" value="Unassembled WGS sequence"/>
</dbReference>
<comment type="caution">
    <text evidence="2">The sequence shown here is derived from an EMBL/GenBank/DDBJ whole genome shotgun (WGS) entry which is preliminary data.</text>
</comment>
<proteinExistence type="predicted"/>